<organism evidence="3 4">
    <name type="scientific">Loxostege sticticalis</name>
    <name type="common">Beet webworm moth</name>
    <dbReference type="NCBI Taxonomy" id="481309"/>
    <lineage>
        <taxon>Eukaryota</taxon>
        <taxon>Metazoa</taxon>
        <taxon>Ecdysozoa</taxon>
        <taxon>Arthropoda</taxon>
        <taxon>Hexapoda</taxon>
        <taxon>Insecta</taxon>
        <taxon>Pterygota</taxon>
        <taxon>Neoptera</taxon>
        <taxon>Endopterygota</taxon>
        <taxon>Lepidoptera</taxon>
        <taxon>Glossata</taxon>
        <taxon>Ditrysia</taxon>
        <taxon>Pyraloidea</taxon>
        <taxon>Crambidae</taxon>
        <taxon>Pyraustinae</taxon>
        <taxon>Loxostege</taxon>
    </lineage>
</organism>
<proteinExistence type="predicted"/>
<protein>
    <recommendedName>
        <fullName evidence="2">CCHC-type domain-containing protein</fullName>
    </recommendedName>
</protein>
<dbReference type="Pfam" id="PF22936">
    <property type="entry name" value="Pol_BBD"/>
    <property type="match status" value="1"/>
</dbReference>
<dbReference type="PANTHER" id="PTHR47481">
    <property type="match status" value="1"/>
</dbReference>
<evidence type="ECO:0000256" key="1">
    <source>
        <dbReference type="PROSITE-ProRule" id="PRU00047"/>
    </source>
</evidence>
<dbReference type="GO" id="GO:0008270">
    <property type="term" value="F:zinc ion binding"/>
    <property type="evidence" value="ECO:0007669"/>
    <property type="project" value="UniProtKB-KW"/>
</dbReference>
<evidence type="ECO:0000313" key="4">
    <source>
        <dbReference type="Proteomes" id="UP001549921"/>
    </source>
</evidence>
<keyword evidence="1" id="KW-0479">Metal-binding</keyword>
<dbReference type="InterPro" id="IPR054722">
    <property type="entry name" value="PolX-like_BBD"/>
</dbReference>
<dbReference type="SUPFAM" id="SSF57756">
    <property type="entry name" value="Retrovirus zinc finger-like domains"/>
    <property type="match status" value="1"/>
</dbReference>
<keyword evidence="1" id="KW-0862">Zinc</keyword>
<name>A0ABD0TRQ8_LOXSC</name>
<dbReference type="Gene3D" id="4.10.60.10">
    <property type="entry name" value="Zinc finger, CCHC-type"/>
    <property type="match status" value="1"/>
</dbReference>
<dbReference type="InterPro" id="IPR001878">
    <property type="entry name" value="Znf_CCHC"/>
</dbReference>
<gene>
    <name evidence="3" type="ORF">ABMA28_000291</name>
</gene>
<dbReference type="Proteomes" id="UP001549921">
    <property type="component" value="Unassembled WGS sequence"/>
</dbReference>
<comment type="caution">
    <text evidence="3">The sequence shown here is derived from an EMBL/GenBank/DDBJ whole genome shotgun (WGS) entry which is preliminary data.</text>
</comment>
<dbReference type="PANTHER" id="PTHR47481:SF14">
    <property type="entry name" value="RETROTRANSPOSON COPIA-LIKE N-TERMINAL DOMAIN-CONTAINING PROTEIN"/>
    <property type="match status" value="1"/>
</dbReference>
<dbReference type="EMBL" id="JBEDNZ010000001">
    <property type="protein sequence ID" value="KAL0852029.1"/>
    <property type="molecule type" value="Genomic_DNA"/>
</dbReference>
<dbReference type="Pfam" id="PF14223">
    <property type="entry name" value="Retrotran_gag_2"/>
    <property type="match status" value="1"/>
</dbReference>
<reference evidence="3 4" key="1">
    <citation type="submission" date="2024-06" db="EMBL/GenBank/DDBJ databases">
        <title>A chromosome-level genome assembly of beet webworm, Loxostege sticticalis.</title>
        <authorList>
            <person name="Zhang Y."/>
        </authorList>
    </citation>
    <scope>NUCLEOTIDE SEQUENCE [LARGE SCALE GENOMIC DNA]</scope>
    <source>
        <strain evidence="3">AQ028</strain>
        <tissue evidence="3">Male pupae</tissue>
    </source>
</reference>
<keyword evidence="1" id="KW-0863">Zinc-finger</keyword>
<dbReference type="InterPro" id="IPR036875">
    <property type="entry name" value="Znf_CCHC_sf"/>
</dbReference>
<dbReference type="SMART" id="SM00343">
    <property type="entry name" value="ZnF_C2HC"/>
    <property type="match status" value="1"/>
</dbReference>
<evidence type="ECO:0000259" key="2">
    <source>
        <dbReference type="PROSITE" id="PS50158"/>
    </source>
</evidence>
<evidence type="ECO:0000313" key="3">
    <source>
        <dbReference type="EMBL" id="KAL0852029.1"/>
    </source>
</evidence>
<dbReference type="PROSITE" id="PS50158">
    <property type="entry name" value="ZF_CCHC"/>
    <property type="match status" value="1"/>
</dbReference>
<sequence>MQLDKFDGTNFKQWKFQIKCALRARGLDINKPKPDKDETNQWNKDDGMAMFIITSAMDLKQIALIENCETALQVMTKLESIFEQKSEMNKMMLHERFYQYRMLSTDNIAQHIAKVESLAKQLKENGEEISDTAIITKILSTLPAKFRSLRQAWMSLDPSKQTIINLTARLLDEEATLGVEEENETALLVSKQNSKKKTFTSTEERKDSKEKTHRFECYNCGKRGHFARDCRAPKQKHNQKDKNMLAFNVDNSDWKDDDESSRWILDSGASAHMCYKRENFAELYEYTGSPLKLGNQEAIESK</sequence>
<accession>A0ABD0TRQ8</accession>
<dbReference type="Pfam" id="PF00098">
    <property type="entry name" value="zf-CCHC"/>
    <property type="match status" value="1"/>
</dbReference>
<dbReference type="AlphaFoldDB" id="A0ABD0TRQ8"/>
<feature type="domain" description="CCHC-type" evidence="2">
    <location>
        <begin position="217"/>
        <end position="231"/>
    </location>
</feature>